<evidence type="ECO:0000256" key="1">
    <source>
        <dbReference type="SAM" id="MobiDB-lite"/>
    </source>
</evidence>
<dbReference type="Proteomes" id="UP001283361">
    <property type="component" value="Unassembled WGS sequence"/>
</dbReference>
<dbReference type="EMBL" id="JAWDGP010004043">
    <property type="protein sequence ID" value="KAK3768542.1"/>
    <property type="molecule type" value="Genomic_DNA"/>
</dbReference>
<accession>A0AAE1DFG1</accession>
<comment type="caution">
    <text evidence="2">The sequence shown here is derived from an EMBL/GenBank/DDBJ whole genome shotgun (WGS) entry which is preliminary data.</text>
</comment>
<feature type="region of interest" description="Disordered" evidence="1">
    <location>
        <begin position="62"/>
        <end position="81"/>
    </location>
</feature>
<dbReference type="AlphaFoldDB" id="A0AAE1DFG1"/>
<protein>
    <submittedName>
        <fullName evidence="2">Uncharacterized protein</fullName>
    </submittedName>
</protein>
<evidence type="ECO:0000313" key="2">
    <source>
        <dbReference type="EMBL" id="KAK3768542.1"/>
    </source>
</evidence>
<reference evidence="2" key="1">
    <citation type="journal article" date="2023" name="G3 (Bethesda)">
        <title>A reference genome for the long-term kleptoplast-retaining sea slug Elysia crispata morphotype clarki.</title>
        <authorList>
            <person name="Eastman K.E."/>
            <person name="Pendleton A.L."/>
            <person name="Shaikh M.A."/>
            <person name="Suttiyut T."/>
            <person name="Ogas R."/>
            <person name="Tomko P."/>
            <person name="Gavelis G."/>
            <person name="Widhalm J.R."/>
            <person name="Wisecaver J.H."/>
        </authorList>
    </citation>
    <scope>NUCLEOTIDE SEQUENCE</scope>
    <source>
        <strain evidence="2">ECLA1</strain>
    </source>
</reference>
<sequence>MIVRQVQRRRAAGTWLGETVAYNHSFTDIFGHISSSCRSEEACSRTPNPVIDMFQVEANWPKNRPKQIQAPSLAGSSGVGV</sequence>
<keyword evidence="3" id="KW-1185">Reference proteome</keyword>
<organism evidence="2 3">
    <name type="scientific">Elysia crispata</name>
    <name type="common">lettuce slug</name>
    <dbReference type="NCBI Taxonomy" id="231223"/>
    <lineage>
        <taxon>Eukaryota</taxon>
        <taxon>Metazoa</taxon>
        <taxon>Spiralia</taxon>
        <taxon>Lophotrochozoa</taxon>
        <taxon>Mollusca</taxon>
        <taxon>Gastropoda</taxon>
        <taxon>Heterobranchia</taxon>
        <taxon>Euthyneura</taxon>
        <taxon>Panpulmonata</taxon>
        <taxon>Sacoglossa</taxon>
        <taxon>Placobranchoidea</taxon>
        <taxon>Plakobranchidae</taxon>
        <taxon>Elysia</taxon>
    </lineage>
</organism>
<name>A0AAE1DFG1_9GAST</name>
<gene>
    <name evidence="2" type="ORF">RRG08_006126</name>
</gene>
<evidence type="ECO:0000313" key="3">
    <source>
        <dbReference type="Proteomes" id="UP001283361"/>
    </source>
</evidence>
<proteinExistence type="predicted"/>